<keyword evidence="11" id="KW-1185">Reference proteome</keyword>
<keyword evidence="2" id="KW-0217">Developmental protein</keyword>
<dbReference type="PRINTS" id="PR00024">
    <property type="entry name" value="HOMEOBOX"/>
</dbReference>
<evidence type="ECO:0000256" key="8">
    <source>
        <dbReference type="SAM" id="MobiDB-lite"/>
    </source>
</evidence>
<proteinExistence type="predicted"/>
<dbReference type="KEGG" id="bmor:101739656"/>
<protein>
    <recommendedName>
        <fullName evidence="9">Homeobox domain-containing protein</fullName>
    </recommendedName>
</protein>
<evidence type="ECO:0000256" key="2">
    <source>
        <dbReference type="ARBA" id="ARBA00022473"/>
    </source>
</evidence>
<sequence>MENYGQQIEVASALFNNNHIKQNYNNGCKNDYCYLVDDCAKHKGVMEYNSIVDDKSNYPLKQETEGTQNFHTPFSVKDILNSTNYSYERTDLWKCHERDRRLDHEQAFHQNTYSAQEYYNPMYPNMPVHSNVEYWNQDAHDHKFDEYYNYNPYCHNWYHQNYEYDTGTYGLVEAPTKAEERESHIATPPPSEPKAGADKSHYRVLEEEKPSASTRKKTPADAKPDRKERSLKRKPRILFSQSQVHALEVRFRIQKYLTAPEREQLAVSLNLSPTQVKIWFQNRRYKSKRIKSPEVTTSTDTRPGKVFGVRKLFKPEKKDDVPSQNGYEDKSATTAERLFSLNPNNVTSIVYFDENLNYDSNGNDVTGVIEDKYDNLDVCNTEISSLYETNLSTGSQKYESDVKKYFTMNYSC</sequence>
<dbReference type="CDD" id="cd00086">
    <property type="entry name" value="homeodomain"/>
    <property type="match status" value="1"/>
</dbReference>
<evidence type="ECO:0000313" key="11">
    <source>
        <dbReference type="Proteomes" id="UP000005204"/>
    </source>
</evidence>
<dbReference type="SMART" id="SM00389">
    <property type="entry name" value="HOX"/>
    <property type="match status" value="1"/>
</dbReference>
<dbReference type="Pfam" id="PF00046">
    <property type="entry name" value="Homeodomain"/>
    <property type="match status" value="1"/>
</dbReference>
<dbReference type="InterPro" id="IPR050394">
    <property type="entry name" value="Homeobox_NK-like"/>
</dbReference>
<evidence type="ECO:0000256" key="4">
    <source>
        <dbReference type="ARBA" id="ARBA00023155"/>
    </source>
</evidence>
<reference evidence="10" key="2">
    <citation type="submission" date="2022-06" db="UniProtKB">
        <authorList>
            <consortium name="EnsemblMetazoa"/>
        </authorList>
    </citation>
    <scope>IDENTIFICATION</scope>
    <source>
        <strain evidence="10">p50T (Dazao)</strain>
    </source>
</reference>
<dbReference type="InterPro" id="IPR017970">
    <property type="entry name" value="Homeobox_CS"/>
</dbReference>
<name>A0A8R2AQL7_BOMMO</name>
<accession>A0A8R2AQL7</accession>
<dbReference type="AlphaFoldDB" id="A0A8R2AQL7"/>
<dbReference type="OrthoDB" id="3137333at2759"/>
<evidence type="ECO:0000256" key="5">
    <source>
        <dbReference type="ARBA" id="ARBA00023242"/>
    </source>
</evidence>
<evidence type="ECO:0000313" key="10">
    <source>
        <dbReference type="EnsemblMetazoa" id="XP_004933124.1"/>
    </source>
</evidence>
<evidence type="ECO:0000256" key="7">
    <source>
        <dbReference type="RuleBase" id="RU000682"/>
    </source>
</evidence>
<gene>
    <name evidence="10" type="primary">101739656</name>
</gene>
<dbReference type="GO" id="GO:0000978">
    <property type="term" value="F:RNA polymerase II cis-regulatory region sequence-specific DNA binding"/>
    <property type="evidence" value="ECO:0007669"/>
    <property type="project" value="TreeGrafter"/>
</dbReference>
<evidence type="ECO:0000256" key="3">
    <source>
        <dbReference type="ARBA" id="ARBA00023125"/>
    </source>
</evidence>
<evidence type="ECO:0000259" key="9">
    <source>
        <dbReference type="PROSITE" id="PS50071"/>
    </source>
</evidence>
<dbReference type="Gene3D" id="1.10.10.60">
    <property type="entry name" value="Homeodomain-like"/>
    <property type="match status" value="1"/>
</dbReference>
<dbReference type="SMR" id="A0A8R2AQL7"/>
<dbReference type="SUPFAM" id="SSF46689">
    <property type="entry name" value="Homeodomain-like"/>
    <property type="match status" value="1"/>
</dbReference>
<dbReference type="PROSITE" id="PS50071">
    <property type="entry name" value="HOMEOBOX_2"/>
    <property type="match status" value="1"/>
</dbReference>
<dbReference type="InterPro" id="IPR001356">
    <property type="entry name" value="HD"/>
</dbReference>
<keyword evidence="5 6" id="KW-0539">Nucleus</keyword>
<dbReference type="Proteomes" id="UP000005204">
    <property type="component" value="Unassembled WGS sequence"/>
</dbReference>
<keyword evidence="4 6" id="KW-0371">Homeobox</keyword>
<dbReference type="EnsemblMetazoa" id="XM_004933067.3">
    <property type="protein sequence ID" value="XP_004933124.1"/>
    <property type="gene ID" value="LOC101739656"/>
</dbReference>
<dbReference type="GO" id="GO:0005634">
    <property type="term" value="C:nucleus"/>
    <property type="evidence" value="ECO:0007669"/>
    <property type="project" value="UniProtKB-SubCell"/>
</dbReference>
<feature type="compositionally biased region" description="Basic and acidic residues" evidence="8">
    <location>
        <begin position="195"/>
        <end position="210"/>
    </location>
</feature>
<dbReference type="PROSITE" id="PS00027">
    <property type="entry name" value="HOMEOBOX_1"/>
    <property type="match status" value="1"/>
</dbReference>
<dbReference type="GO" id="GO:0030154">
    <property type="term" value="P:cell differentiation"/>
    <property type="evidence" value="ECO:0007669"/>
    <property type="project" value="TreeGrafter"/>
</dbReference>
<dbReference type="PANTHER" id="PTHR24340">
    <property type="entry name" value="HOMEOBOX PROTEIN NKX"/>
    <property type="match status" value="1"/>
</dbReference>
<dbReference type="InterPro" id="IPR020479">
    <property type="entry name" value="HD_metazoa"/>
</dbReference>
<feature type="domain" description="Homeobox" evidence="9">
    <location>
        <begin position="230"/>
        <end position="290"/>
    </location>
</feature>
<evidence type="ECO:0000256" key="6">
    <source>
        <dbReference type="PROSITE-ProRule" id="PRU00108"/>
    </source>
</evidence>
<feature type="region of interest" description="Disordered" evidence="8">
    <location>
        <begin position="177"/>
        <end position="235"/>
    </location>
</feature>
<dbReference type="InterPro" id="IPR009057">
    <property type="entry name" value="Homeodomain-like_sf"/>
</dbReference>
<feature type="compositionally biased region" description="Basic and acidic residues" evidence="8">
    <location>
        <begin position="218"/>
        <end position="228"/>
    </location>
</feature>
<dbReference type="PANTHER" id="PTHR24340:SF41">
    <property type="entry name" value="MUSCLE-SPECIFIC HOMEOBOX PROTEIN TINMAN-RELATED"/>
    <property type="match status" value="1"/>
</dbReference>
<feature type="DNA-binding region" description="Homeobox" evidence="6">
    <location>
        <begin position="232"/>
        <end position="291"/>
    </location>
</feature>
<keyword evidence="3 6" id="KW-0238">DNA-binding</keyword>
<comment type="subcellular location">
    <subcellularLocation>
        <location evidence="1 6 7">Nucleus</location>
    </subcellularLocation>
</comment>
<reference evidence="11" key="1">
    <citation type="journal article" date="2008" name="Insect Biochem. Mol. Biol.">
        <title>The genome of a lepidopteran model insect, the silkworm Bombyx mori.</title>
        <authorList>
            <consortium name="International Silkworm Genome Consortium"/>
        </authorList>
    </citation>
    <scope>NUCLEOTIDE SEQUENCE [LARGE SCALE GENOMIC DNA]</scope>
    <source>
        <strain evidence="11">p50T</strain>
    </source>
</reference>
<organism evidence="10 11">
    <name type="scientific">Bombyx mori</name>
    <name type="common">Silk moth</name>
    <dbReference type="NCBI Taxonomy" id="7091"/>
    <lineage>
        <taxon>Eukaryota</taxon>
        <taxon>Metazoa</taxon>
        <taxon>Ecdysozoa</taxon>
        <taxon>Arthropoda</taxon>
        <taxon>Hexapoda</taxon>
        <taxon>Insecta</taxon>
        <taxon>Pterygota</taxon>
        <taxon>Neoptera</taxon>
        <taxon>Endopterygota</taxon>
        <taxon>Lepidoptera</taxon>
        <taxon>Glossata</taxon>
        <taxon>Ditrysia</taxon>
        <taxon>Bombycoidea</taxon>
        <taxon>Bombycidae</taxon>
        <taxon>Bombycinae</taxon>
        <taxon>Bombyx</taxon>
    </lineage>
</organism>
<dbReference type="GO" id="GO:0000981">
    <property type="term" value="F:DNA-binding transcription factor activity, RNA polymerase II-specific"/>
    <property type="evidence" value="ECO:0007669"/>
    <property type="project" value="InterPro"/>
</dbReference>
<dbReference type="OMA" id="YEQHNEV"/>
<evidence type="ECO:0000256" key="1">
    <source>
        <dbReference type="ARBA" id="ARBA00004123"/>
    </source>
</evidence>